<feature type="region of interest" description="Disordered" evidence="1">
    <location>
        <begin position="392"/>
        <end position="432"/>
    </location>
</feature>
<dbReference type="InterPro" id="IPR013830">
    <property type="entry name" value="SGNH_hydro"/>
</dbReference>
<evidence type="ECO:0000256" key="1">
    <source>
        <dbReference type="SAM" id="MobiDB-lite"/>
    </source>
</evidence>
<feature type="domain" description="Peptidoglycan O-acetylesterase N-terminal" evidence="4">
    <location>
        <begin position="81"/>
        <end position="195"/>
    </location>
</feature>
<dbReference type="SUPFAM" id="SSF52266">
    <property type="entry name" value="SGNH hydrolase"/>
    <property type="match status" value="1"/>
</dbReference>
<dbReference type="InterPro" id="IPR036514">
    <property type="entry name" value="SGNH_hydro_sf"/>
</dbReference>
<evidence type="ECO:0000256" key="2">
    <source>
        <dbReference type="SAM" id="SignalP"/>
    </source>
</evidence>
<gene>
    <name evidence="5" type="ORF">A9Z60_02025</name>
</gene>
<evidence type="ECO:0000313" key="6">
    <source>
        <dbReference type="Proteomes" id="UP000092671"/>
    </source>
</evidence>
<dbReference type="PANTHER" id="PTHR30383:SF29">
    <property type="entry name" value="SGNH HYDROLASE-TYPE ESTERASE DOMAIN-CONTAINING PROTEIN"/>
    <property type="match status" value="1"/>
</dbReference>
<name>A0A1B8PMT3_MORNO</name>
<dbReference type="Pfam" id="PF22753">
    <property type="entry name" value="Ape1_N"/>
    <property type="match status" value="1"/>
</dbReference>
<dbReference type="Pfam" id="PF13472">
    <property type="entry name" value="Lipase_GDSL_2"/>
    <property type="match status" value="1"/>
</dbReference>
<keyword evidence="2" id="KW-0732">Signal</keyword>
<protein>
    <submittedName>
        <fullName evidence="5">Uncharacterized protein</fullName>
    </submittedName>
</protein>
<proteinExistence type="predicted"/>
<feature type="domain" description="SGNH hydrolase-type esterase" evidence="3">
    <location>
        <begin position="218"/>
        <end position="368"/>
    </location>
</feature>
<dbReference type="Proteomes" id="UP000092671">
    <property type="component" value="Unassembled WGS sequence"/>
</dbReference>
<dbReference type="Gene3D" id="2.60.120.1360">
    <property type="match status" value="1"/>
</dbReference>
<reference evidence="5 6" key="1">
    <citation type="submission" date="2016-06" db="EMBL/GenBank/DDBJ databases">
        <title>Draft genome of Moraxella nonliquefaciens CCUG 60284.</title>
        <authorList>
            <person name="Salva-Serra F."/>
            <person name="Engstrom-Jakobsson H."/>
            <person name="Thorell K."/>
            <person name="Gonzales-Siles L."/>
            <person name="Karlsson R."/>
            <person name="Boulund F."/>
            <person name="Engstrand L."/>
            <person name="Kristiansson E."/>
            <person name="Moore E."/>
        </authorList>
    </citation>
    <scope>NUCLEOTIDE SEQUENCE [LARGE SCALE GENOMIC DNA]</scope>
    <source>
        <strain evidence="5 6">CCUG 60284</strain>
    </source>
</reference>
<dbReference type="GO" id="GO:0016788">
    <property type="term" value="F:hydrolase activity, acting on ester bonds"/>
    <property type="evidence" value="ECO:0007669"/>
    <property type="project" value="UniProtKB-ARBA"/>
</dbReference>
<dbReference type="RefSeq" id="WP_066891319.1">
    <property type="nucleotide sequence ID" value="NZ_LZDN01000001.1"/>
</dbReference>
<dbReference type="Gene3D" id="3.40.50.1110">
    <property type="entry name" value="SGNH hydrolase"/>
    <property type="match status" value="1"/>
</dbReference>
<dbReference type="InterPro" id="IPR051532">
    <property type="entry name" value="Ester_Hydrolysis_Enzymes"/>
</dbReference>
<organism evidence="5 6">
    <name type="scientific">Moraxella nonliquefaciens</name>
    <dbReference type="NCBI Taxonomy" id="478"/>
    <lineage>
        <taxon>Bacteria</taxon>
        <taxon>Pseudomonadati</taxon>
        <taxon>Pseudomonadota</taxon>
        <taxon>Gammaproteobacteria</taxon>
        <taxon>Moraxellales</taxon>
        <taxon>Moraxellaceae</taxon>
        <taxon>Moraxella</taxon>
    </lineage>
</organism>
<feature type="chain" id="PRO_5008611696" evidence="2">
    <location>
        <begin position="30"/>
        <end position="432"/>
    </location>
</feature>
<feature type="compositionally biased region" description="Polar residues" evidence="1">
    <location>
        <begin position="399"/>
        <end position="418"/>
    </location>
</feature>
<evidence type="ECO:0000259" key="3">
    <source>
        <dbReference type="Pfam" id="PF13472"/>
    </source>
</evidence>
<feature type="signal peptide" evidence="2">
    <location>
        <begin position="1"/>
        <end position="29"/>
    </location>
</feature>
<accession>A0A1B8PMT3</accession>
<comment type="caution">
    <text evidence="5">The sequence shown here is derived from an EMBL/GenBank/DDBJ whole genome shotgun (WGS) entry which is preliminary data.</text>
</comment>
<dbReference type="EMBL" id="LZDN01000001">
    <property type="protein sequence ID" value="OBX52461.1"/>
    <property type="molecule type" value="Genomic_DNA"/>
</dbReference>
<evidence type="ECO:0000313" key="5">
    <source>
        <dbReference type="EMBL" id="OBX52461.1"/>
    </source>
</evidence>
<dbReference type="PANTHER" id="PTHR30383">
    <property type="entry name" value="THIOESTERASE 1/PROTEASE 1/LYSOPHOSPHOLIPASE L1"/>
    <property type="match status" value="1"/>
</dbReference>
<dbReference type="InterPro" id="IPR055041">
    <property type="entry name" value="Ape1_N"/>
</dbReference>
<evidence type="ECO:0000259" key="4">
    <source>
        <dbReference type="Pfam" id="PF22753"/>
    </source>
</evidence>
<dbReference type="AlphaFoldDB" id="A0A1B8PMT3"/>
<sequence>MNLTQFSSKSTLFKLAVLVVACMSASAHANLINFGEPNTHALTQAMANHSVHVVQVGDSHTAGDTMTDALRNRLQGAMGDGGMGWAMPMYFSGQRMARFSYDNVDFLPISSRNNHSEYYTLGGLIAKPKVNGASLTLKPKKGAEPAQRIWVSMRQQPTDGRFTGMDAYGRRFVLEVARKDGTWQMVSVDVNLPFTIYNDNATGSAIGGWWAFNPSGQGAVVSALGINGAQLSHWDRWSTQAWQNELATIRPTLIILAYGTNEAYNGVSGERVRATLTETIHQIRTVSPRSAVMVMGSPEALKSTTTSCGTRPATLTDVQTVQRQVAQTERTLYWDWQGAMGGSCSMKSWINRGLASKDGVHFSQSGYTRLGNELANELLALSSQIPMRHSDAIYPNGTYPANHSTNNSNDVPSINSGQDGQGRGFIRIERAN</sequence>